<accession>A0AAV4HNY2</accession>
<sequence>MTRLVLSGAEASELVSITNGMKQQCVLAPILTDLLLTWVPNYFIQDLESNSPYLLSAPYSNIPNFSETSNGYKMSPNVFIDHRIYKKKPSMRLNRNGNEATGNSPDLFRMIDGNPTVTATVGPASSLDTEKNNVARDLWHSQRRLTAYP</sequence>
<name>A0AAV4HNY2_9GAST</name>
<keyword evidence="2" id="KW-1185">Reference proteome</keyword>
<gene>
    <name evidence="1" type="ORF">ElyMa_001058400</name>
</gene>
<comment type="caution">
    <text evidence="1">The sequence shown here is derived from an EMBL/GenBank/DDBJ whole genome shotgun (WGS) entry which is preliminary data.</text>
</comment>
<evidence type="ECO:0000313" key="1">
    <source>
        <dbReference type="EMBL" id="GFR99908.1"/>
    </source>
</evidence>
<organism evidence="1 2">
    <name type="scientific">Elysia marginata</name>
    <dbReference type="NCBI Taxonomy" id="1093978"/>
    <lineage>
        <taxon>Eukaryota</taxon>
        <taxon>Metazoa</taxon>
        <taxon>Spiralia</taxon>
        <taxon>Lophotrochozoa</taxon>
        <taxon>Mollusca</taxon>
        <taxon>Gastropoda</taxon>
        <taxon>Heterobranchia</taxon>
        <taxon>Euthyneura</taxon>
        <taxon>Panpulmonata</taxon>
        <taxon>Sacoglossa</taxon>
        <taxon>Placobranchoidea</taxon>
        <taxon>Plakobranchidae</taxon>
        <taxon>Elysia</taxon>
    </lineage>
</organism>
<dbReference type="AlphaFoldDB" id="A0AAV4HNY2"/>
<protein>
    <submittedName>
        <fullName evidence="1">Uncharacterized protein</fullName>
    </submittedName>
</protein>
<proteinExistence type="predicted"/>
<dbReference type="EMBL" id="BMAT01002136">
    <property type="protein sequence ID" value="GFR99908.1"/>
    <property type="molecule type" value="Genomic_DNA"/>
</dbReference>
<reference evidence="1 2" key="1">
    <citation type="journal article" date="2021" name="Elife">
        <title>Chloroplast acquisition without the gene transfer in kleptoplastic sea slugs, Plakobranchus ocellatus.</title>
        <authorList>
            <person name="Maeda T."/>
            <person name="Takahashi S."/>
            <person name="Yoshida T."/>
            <person name="Shimamura S."/>
            <person name="Takaki Y."/>
            <person name="Nagai Y."/>
            <person name="Toyoda A."/>
            <person name="Suzuki Y."/>
            <person name="Arimoto A."/>
            <person name="Ishii H."/>
            <person name="Satoh N."/>
            <person name="Nishiyama T."/>
            <person name="Hasebe M."/>
            <person name="Maruyama T."/>
            <person name="Minagawa J."/>
            <person name="Obokata J."/>
            <person name="Shigenobu S."/>
        </authorList>
    </citation>
    <scope>NUCLEOTIDE SEQUENCE [LARGE SCALE GENOMIC DNA]</scope>
</reference>
<dbReference type="Proteomes" id="UP000762676">
    <property type="component" value="Unassembled WGS sequence"/>
</dbReference>
<evidence type="ECO:0000313" key="2">
    <source>
        <dbReference type="Proteomes" id="UP000762676"/>
    </source>
</evidence>